<organism evidence="1 2">
    <name type="scientific">Rhizopogon vesiculosus</name>
    <dbReference type="NCBI Taxonomy" id="180088"/>
    <lineage>
        <taxon>Eukaryota</taxon>
        <taxon>Fungi</taxon>
        <taxon>Dikarya</taxon>
        <taxon>Basidiomycota</taxon>
        <taxon>Agaricomycotina</taxon>
        <taxon>Agaricomycetes</taxon>
        <taxon>Agaricomycetidae</taxon>
        <taxon>Boletales</taxon>
        <taxon>Suillineae</taxon>
        <taxon>Rhizopogonaceae</taxon>
        <taxon>Rhizopogon</taxon>
    </lineage>
</organism>
<sequence length="114" mass="12515">MLRTFFAPQPKFFVKRHFQILIPNPHLRTITQISRHLVYPLATVFITPFPPPSPLASPSSLEMNVEGGERCPWKNMMDVSSGTATGGESRAAFSAATGSSAGDWNFLSVQEYSG</sequence>
<gene>
    <name evidence="1" type="ORF">AZE42_08532</name>
</gene>
<dbReference type="AlphaFoldDB" id="A0A1J8Q9S1"/>
<evidence type="ECO:0000313" key="1">
    <source>
        <dbReference type="EMBL" id="OJA10024.1"/>
    </source>
</evidence>
<dbReference type="Proteomes" id="UP000183567">
    <property type="component" value="Unassembled WGS sequence"/>
</dbReference>
<evidence type="ECO:0000313" key="2">
    <source>
        <dbReference type="Proteomes" id="UP000183567"/>
    </source>
</evidence>
<dbReference type="EMBL" id="LVVM01005649">
    <property type="protein sequence ID" value="OJA10024.1"/>
    <property type="molecule type" value="Genomic_DNA"/>
</dbReference>
<keyword evidence="2" id="KW-1185">Reference proteome</keyword>
<accession>A0A1J8Q9S1</accession>
<protein>
    <submittedName>
        <fullName evidence="1">Uncharacterized protein</fullName>
    </submittedName>
</protein>
<dbReference type="STRING" id="180088.A0A1J8Q9S1"/>
<reference evidence="1 2" key="1">
    <citation type="submission" date="2016-03" db="EMBL/GenBank/DDBJ databases">
        <title>Comparative genomics of the ectomycorrhizal sister species Rhizopogon vinicolor and Rhizopogon vesiculosus (Basidiomycota: Boletales) reveals a divergence of the mating type B locus.</title>
        <authorList>
            <person name="Mujic A.B."/>
            <person name="Kuo A."/>
            <person name="Tritt A."/>
            <person name="Lipzen A."/>
            <person name="Chen C."/>
            <person name="Johnson J."/>
            <person name="Sharma A."/>
            <person name="Barry K."/>
            <person name="Grigoriev I.V."/>
            <person name="Spatafora J.W."/>
        </authorList>
    </citation>
    <scope>NUCLEOTIDE SEQUENCE [LARGE SCALE GENOMIC DNA]</scope>
    <source>
        <strain evidence="1 2">AM-OR11-056</strain>
    </source>
</reference>
<comment type="caution">
    <text evidence="1">The sequence shown here is derived from an EMBL/GenBank/DDBJ whole genome shotgun (WGS) entry which is preliminary data.</text>
</comment>
<name>A0A1J8Q9S1_9AGAM</name>
<proteinExistence type="predicted"/>